<evidence type="ECO:0000313" key="1">
    <source>
        <dbReference type="EMBL" id="JAH39468.1"/>
    </source>
</evidence>
<protein>
    <submittedName>
        <fullName evidence="1">Uncharacterized protein</fullName>
    </submittedName>
</protein>
<dbReference type="EMBL" id="GBXM01069109">
    <property type="protein sequence ID" value="JAH39468.1"/>
    <property type="molecule type" value="Transcribed_RNA"/>
</dbReference>
<accession>A0A0E9SG41</accession>
<dbReference type="AlphaFoldDB" id="A0A0E9SG41"/>
<reference evidence="1" key="2">
    <citation type="journal article" date="2015" name="Fish Shellfish Immunol.">
        <title>Early steps in the European eel (Anguilla anguilla)-Vibrio vulnificus interaction in the gills: Role of the RtxA13 toxin.</title>
        <authorList>
            <person name="Callol A."/>
            <person name="Pajuelo D."/>
            <person name="Ebbesson L."/>
            <person name="Teles M."/>
            <person name="MacKenzie S."/>
            <person name="Amaro C."/>
        </authorList>
    </citation>
    <scope>NUCLEOTIDE SEQUENCE</scope>
</reference>
<name>A0A0E9SG41_ANGAN</name>
<reference evidence="1" key="1">
    <citation type="submission" date="2014-11" db="EMBL/GenBank/DDBJ databases">
        <authorList>
            <person name="Amaro Gonzalez C."/>
        </authorList>
    </citation>
    <scope>NUCLEOTIDE SEQUENCE</scope>
</reference>
<organism evidence="1">
    <name type="scientific">Anguilla anguilla</name>
    <name type="common">European freshwater eel</name>
    <name type="synonym">Muraena anguilla</name>
    <dbReference type="NCBI Taxonomy" id="7936"/>
    <lineage>
        <taxon>Eukaryota</taxon>
        <taxon>Metazoa</taxon>
        <taxon>Chordata</taxon>
        <taxon>Craniata</taxon>
        <taxon>Vertebrata</taxon>
        <taxon>Euteleostomi</taxon>
        <taxon>Actinopterygii</taxon>
        <taxon>Neopterygii</taxon>
        <taxon>Teleostei</taxon>
        <taxon>Anguilliformes</taxon>
        <taxon>Anguillidae</taxon>
        <taxon>Anguilla</taxon>
    </lineage>
</organism>
<proteinExistence type="predicted"/>
<sequence>MQMYHRQPTQNVTYNGALKWKLNKLLSSVN</sequence>